<proteinExistence type="inferred from homology"/>
<comment type="caution">
    <text evidence="6">The sequence shown here is derived from an EMBL/GenBank/DDBJ whole genome shotgun (WGS) entry which is preliminary data.</text>
</comment>
<feature type="region of interest" description="Disordered" evidence="4">
    <location>
        <begin position="113"/>
        <end position="142"/>
    </location>
</feature>
<sequence>MAPSKQAPGPPFSKDEKVLCFHGDLMYEAKITDVRSASDPSNTNFATIKADDAQYKVHYKGWKSSWDDWVTQDRMRKFTDDNKALATQLIQAARLRTAGGSKSAKKAIGKAVGGVDSEMSSARGSEERAANNSYAGRGPRRGRDYELESYASTSKRSPRHKLHNNIRYPKKTGIYYANLWIANKDKHIPEKQSPMVPDPYLFEDFGVEQATICKQFEALQLAGNVLWFSKPLH</sequence>
<dbReference type="EMBL" id="JARVKF010000407">
    <property type="protein sequence ID" value="KAK9416221.1"/>
    <property type="molecule type" value="Genomic_DNA"/>
</dbReference>
<dbReference type="PANTHER" id="PTHR10880:SF15">
    <property type="entry name" value="MSL COMPLEX SUBUNIT 3"/>
    <property type="match status" value="1"/>
</dbReference>
<dbReference type="PANTHER" id="PTHR10880">
    <property type="entry name" value="MORTALITY FACTOR 4-LIKE PROTEIN"/>
    <property type="match status" value="1"/>
</dbReference>
<evidence type="ECO:0000256" key="1">
    <source>
        <dbReference type="ARBA" id="ARBA00009093"/>
    </source>
</evidence>
<dbReference type="SUPFAM" id="SSF54160">
    <property type="entry name" value="Chromo domain-like"/>
    <property type="match status" value="1"/>
</dbReference>
<protein>
    <recommendedName>
        <fullName evidence="3">Chromatin modification-related protein EAF3</fullName>
    </recommendedName>
</protein>
<dbReference type="InterPro" id="IPR053820">
    <property type="entry name" value="MSL3_chromo-like"/>
</dbReference>
<reference evidence="6 7" key="1">
    <citation type="journal article" date="2024" name="J. Plant Pathol.">
        <title>Sequence and assembly of the genome of Seiridium unicorne, isolate CBS 538.82, causal agent of cypress canker disease.</title>
        <authorList>
            <person name="Scali E."/>
            <person name="Rocca G.D."/>
            <person name="Danti R."/>
            <person name="Garbelotto M."/>
            <person name="Barberini S."/>
            <person name="Baroncelli R."/>
            <person name="Emiliani G."/>
        </authorList>
    </citation>
    <scope>NUCLEOTIDE SEQUENCE [LARGE SCALE GENOMIC DNA]</scope>
    <source>
        <strain evidence="6 7">BM-138-508</strain>
    </source>
</reference>
<name>A0ABR2UNS4_9PEZI</name>
<evidence type="ECO:0000256" key="2">
    <source>
        <dbReference type="ARBA" id="ARBA00011353"/>
    </source>
</evidence>
<evidence type="ECO:0000256" key="4">
    <source>
        <dbReference type="SAM" id="MobiDB-lite"/>
    </source>
</evidence>
<feature type="domain" description="MSL3 chromodomain-like" evidence="5">
    <location>
        <begin position="12"/>
        <end position="89"/>
    </location>
</feature>
<evidence type="ECO:0000259" key="5">
    <source>
        <dbReference type="Pfam" id="PF22732"/>
    </source>
</evidence>
<dbReference type="Proteomes" id="UP001408356">
    <property type="component" value="Unassembled WGS sequence"/>
</dbReference>
<evidence type="ECO:0000313" key="7">
    <source>
        <dbReference type="Proteomes" id="UP001408356"/>
    </source>
</evidence>
<gene>
    <name evidence="6" type="ORF">SUNI508_01638</name>
</gene>
<comment type="subunit">
    <text evidence="2">Component of the NuA4 histone acetyltransferase complex.</text>
</comment>
<dbReference type="InterPro" id="IPR016197">
    <property type="entry name" value="Chromo-like_dom_sf"/>
</dbReference>
<keyword evidence="7" id="KW-1185">Reference proteome</keyword>
<organism evidence="6 7">
    <name type="scientific">Seiridium unicorne</name>
    <dbReference type="NCBI Taxonomy" id="138068"/>
    <lineage>
        <taxon>Eukaryota</taxon>
        <taxon>Fungi</taxon>
        <taxon>Dikarya</taxon>
        <taxon>Ascomycota</taxon>
        <taxon>Pezizomycotina</taxon>
        <taxon>Sordariomycetes</taxon>
        <taxon>Xylariomycetidae</taxon>
        <taxon>Amphisphaeriales</taxon>
        <taxon>Sporocadaceae</taxon>
        <taxon>Seiridium</taxon>
    </lineage>
</organism>
<dbReference type="InterPro" id="IPR008676">
    <property type="entry name" value="MRG"/>
</dbReference>
<dbReference type="Pfam" id="PF22732">
    <property type="entry name" value="MSL3_chromo-like"/>
    <property type="match status" value="1"/>
</dbReference>
<evidence type="ECO:0000256" key="3">
    <source>
        <dbReference type="ARBA" id="ARBA00018505"/>
    </source>
</evidence>
<evidence type="ECO:0000313" key="6">
    <source>
        <dbReference type="EMBL" id="KAK9416221.1"/>
    </source>
</evidence>
<accession>A0ABR2UNS4</accession>
<dbReference type="Gene3D" id="2.30.30.140">
    <property type="match status" value="1"/>
</dbReference>
<comment type="similarity">
    <text evidence="1">Belongs to the MRG family.</text>
</comment>